<evidence type="ECO:0000313" key="2">
    <source>
        <dbReference type="Proteomes" id="UP000515823"/>
    </source>
</evidence>
<organism evidence="1 2">
    <name type="scientific">Qiania dongpingensis</name>
    <dbReference type="NCBI Taxonomy" id="2763669"/>
    <lineage>
        <taxon>Bacteria</taxon>
        <taxon>Bacillati</taxon>
        <taxon>Bacillota</taxon>
        <taxon>Clostridia</taxon>
        <taxon>Lachnospirales</taxon>
        <taxon>Lachnospiraceae</taxon>
        <taxon>Qiania</taxon>
    </lineage>
</organism>
<dbReference type="Proteomes" id="UP000515823">
    <property type="component" value="Chromosome"/>
</dbReference>
<dbReference type="KEGG" id="qdo:H9Q78_04840"/>
<dbReference type="RefSeq" id="WP_249303921.1">
    <property type="nucleotide sequence ID" value="NZ_CP060634.1"/>
</dbReference>
<protein>
    <recommendedName>
        <fullName evidence="3">XRE family transcriptional regulator</fullName>
    </recommendedName>
</protein>
<accession>A0A7G9G6N0</accession>
<proteinExistence type="predicted"/>
<dbReference type="AlphaFoldDB" id="A0A7G9G6N0"/>
<evidence type="ECO:0000313" key="1">
    <source>
        <dbReference type="EMBL" id="QNM06462.1"/>
    </source>
</evidence>
<gene>
    <name evidence="1" type="ORF">H9Q78_04840</name>
</gene>
<name>A0A7G9G6N0_9FIRM</name>
<sequence>MFDESKYKFCDLLALLIKEAKLSNVKFYTSLGIKKPYFYDILGGKVNPPPPDRQLAMLRLLNPTDEQRALFFDLAAQERNEVPADIAARIEKDAKLRSELRQSIDYNALLQNGDN</sequence>
<dbReference type="EMBL" id="CP060634">
    <property type="protein sequence ID" value="QNM06462.1"/>
    <property type="molecule type" value="Genomic_DNA"/>
</dbReference>
<evidence type="ECO:0008006" key="3">
    <source>
        <dbReference type="Google" id="ProtNLM"/>
    </source>
</evidence>
<reference evidence="1 2" key="1">
    <citation type="submission" date="2020-08" db="EMBL/GenBank/DDBJ databases">
        <authorList>
            <person name="Liu C."/>
            <person name="Sun Q."/>
        </authorList>
    </citation>
    <scope>NUCLEOTIDE SEQUENCE [LARGE SCALE GENOMIC DNA]</scope>
    <source>
        <strain evidence="1 2">NSJ-38</strain>
    </source>
</reference>
<keyword evidence="2" id="KW-1185">Reference proteome</keyword>